<protein>
    <submittedName>
        <fullName evidence="2">Sodium:glutamate symporter</fullName>
    </submittedName>
</protein>
<proteinExistence type="predicted"/>
<dbReference type="GO" id="GO:0015501">
    <property type="term" value="F:glutamate:sodium symporter activity"/>
    <property type="evidence" value="ECO:0007669"/>
    <property type="project" value="InterPro"/>
</dbReference>
<dbReference type="InterPro" id="IPR004445">
    <property type="entry name" value="GltS"/>
</dbReference>
<dbReference type="EMBL" id="JAHLFN010000016">
    <property type="protein sequence ID" value="MBU3841723.1"/>
    <property type="molecule type" value="Genomic_DNA"/>
</dbReference>
<feature type="transmembrane region" description="Helical" evidence="1">
    <location>
        <begin position="28"/>
        <end position="47"/>
    </location>
</feature>
<dbReference type="PANTHER" id="PTHR36178:SF1">
    <property type="entry name" value="SODIUM_GLUTAMATE SYMPORTER"/>
    <property type="match status" value="1"/>
</dbReference>
<feature type="transmembrane region" description="Helical" evidence="1">
    <location>
        <begin position="401"/>
        <end position="422"/>
    </location>
</feature>
<dbReference type="GO" id="GO:0016020">
    <property type="term" value="C:membrane"/>
    <property type="evidence" value="ECO:0007669"/>
    <property type="project" value="InterPro"/>
</dbReference>
<reference evidence="2" key="1">
    <citation type="journal article" date="2021" name="PeerJ">
        <title>Extensive microbial diversity within the chicken gut microbiome revealed by metagenomics and culture.</title>
        <authorList>
            <person name="Gilroy R."/>
            <person name="Ravi A."/>
            <person name="Getino M."/>
            <person name="Pursley I."/>
            <person name="Horton D.L."/>
            <person name="Alikhan N.F."/>
            <person name="Baker D."/>
            <person name="Gharbi K."/>
            <person name="Hall N."/>
            <person name="Watson M."/>
            <person name="Adriaenssens E.M."/>
            <person name="Foster-Nyarko E."/>
            <person name="Jarju S."/>
            <person name="Secka A."/>
            <person name="Antonio M."/>
            <person name="Oren A."/>
            <person name="Chaudhuri R.R."/>
            <person name="La Ragione R."/>
            <person name="Hildebrand F."/>
            <person name="Pallen M.J."/>
        </authorList>
    </citation>
    <scope>NUCLEOTIDE SEQUENCE</scope>
    <source>
        <strain evidence="2">A6-441</strain>
    </source>
</reference>
<feature type="transmembrane region" description="Helical" evidence="1">
    <location>
        <begin position="368"/>
        <end position="389"/>
    </location>
</feature>
<dbReference type="AlphaFoldDB" id="A0A9E2NWI8"/>
<sequence>MQLFFYILCYLSFLLLLGVIIKAKIKIFQELFIPASVIGGAIGLLLSPEVMGRFLSFSIPISWSKDISLLPSLLIVPVIASIPLGMDLKIKNSRGEARDILITGFILFMVTFLQLALGYTINSFYTYILDKPLYSAFGAELNTGFAGGHGTAGMIGRVLQEMNLDYWSTAQGIAITTATFGLVGGILIGIFLINKACRNEETSILKQPNDIPQELKRGYYTDISKQNSLGRETMLSSSIDTLAFHMAIIFSVCGLSYLILNIVKKYHIPILSSLSIWAFAMIIMMLVWNTIKKLKLEWCVDIKVKSRISALFTEFAVVSAIASLPLKAIFTYLIPISLMIILGFLATWYCIKFYCYKYFKNNYPFERAISMAGTSFGVFLTGILLLKICDPEFSSPVLGDYSLGFSLTALVGPLMIITSISLSVNYNPIFPIIFNGALILFFSLIIWKLNRTVS</sequence>
<keyword evidence="1" id="KW-1133">Transmembrane helix</keyword>
<gene>
    <name evidence="2" type="ORF">IAA47_01775</name>
</gene>
<comment type="caution">
    <text evidence="2">The sequence shown here is derived from an EMBL/GenBank/DDBJ whole genome shotgun (WGS) entry which is preliminary data.</text>
</comment>
<dbReference type="Pfam" id="PF03616">
    <property type="entry name" value="Glt_symporter"/>
    <property type="match status" value="1"/>
</dbReference>
<reference evidence="2" key="2">
    <citation type="submission" date="2021-04" db="EMBL/GenBank/DDBJ databases">
        <authorList>
            <person name="Gilroy R."/>
        </authorList>
    </citation>
    <scope>NUCLEOTIDE SEQUENCE</scope>
    <source>
        <strain evidence="2">A6-441</strain>
    </source>
</reference>
<name>A0A9E2NWI8_9FUSO</name>
<dbReference type="GO" id="GO:0015813">
    <property type="term" value="P:L-glutamate transmembrane transport"/>
    <property type="evidence" value="ECO:0007669"/>
    <property type="project" value="InterPro"/>
</dbReference>
<feature type="transmembrane region" description="Helical" evidence="1">
    <location>
        <begin position="332"/>
        <end position="356"/>
    </location>
</feature>
<accession>A0A9E2NWI8</accession>
<keyword evidence="1" id="KW-0812">Transmembrane</keyword>
<evidence type="ECO:0000256" key="1">
    <source>
        <dbReference type="SAM" id="Phobius"/>
    </source>
</evidence>
<organism evidence="2 3">
    <name type="scientific">Candidatus Fusobacterium pullicola</name>
    <dbReference type="NCBI Taxonomy" id="2838601"/>
    <lineage>
        <taxon>Bacteria</taxon>
        <taxon>Fusobacteriati</taxon>
        <taxon>Fusobacteriota</taxon>
        <taxon>Fusobacteriia</taxon>
        <taxon>Fusobacteriales</taxon>
        <taxon>Fusobacteriaceae</taxon>
        <taxon>Fusobacterium</taxon>
    </lineage>
</organism>
<feature type="transmembrane region" description="Helical" evidence="1">
    <location>
        <begin position="172"/>
        <end position="193"/>
    </location>
</feature>
<feature type="transmembrane region" description="Helical" evidence="1">
    <location>
        <begin position="5"/>
        <end position="21"/>
    </location>
</feature>
<feature type="transmembrane region" description="Helical" evidence="1">
    <location>
        <begin position="308"/>
        <end position="326"/>
    </location>
</feature>
<keyword evidence="1" id="KW-0472">Membrane</keyword>
<evidence type="ECO:0000313" key="3">
    <source>
        <dbReference type="Proteomes" id="UP000724657"/>
    </source>
</evidence>
<dbReference type="PANTHER" id="PTHR36178">
    <property type="entry name" value="SLR0625 PROTEIN"/>
    <property type="match status" value="1"/>
</dbReference>
<feature type="transmembrane region" description="Helical" evidence="1">
    <location>
        <begin position="266"/>
        <end position="288"/>
    </location>
</feature>
<feature type="transmembrane region" description="Helical" evidence="1">
    <location>
        <begin position="429"/>
        <end position="447"/>
    </location>
</feature>
<dbReference type="Proteomes" id="UP000724657">
    <property type="component" value="Unassembled WGS sequence"/>
</dbReference>
<feature type="transmembrane region" description="Helical" evidence="1">
    <location>
        <begin position="241"/>
        <end position="260"/>
    </location>
</feature>
<feature type="transmembrane region" description="Helical" evidence="1">
    <location>
        <begin position="100"/>
        <end position="121"/>
    </location>
</feature>
<feature type="transmembrane region" description="Helical" evidence="1">
    <location>
        <begin position="67"/>
        <end position="88"/>
    </location>
</feature>
<evidence type="ECO:0000313" key="2">
    <source>
        <dbReference type="EMBL" id="MBU3841723.1"/>
    </source>
</evidence>